<organism evidence="3 4">
    <name type="scientific">Tilletia horrida</name>
    <dbReference type="NCBI Taxonomy" id="155126"/>
    <lineage>
        <taxon>Eukaryota</taxon>
        <taxon>Fungi</taxon>
        <taxon>Dikarya</taxon>
        <taxon>Basidiomycota</taxon>
        <taxon>Ustilaginomycotina</taxon>
        <taxon>Exobasidiomycetes</taxon>
        <taxon>Tilletiales</taxon>
        <taxon>Tilletiaceae</taxon>
        <taxon>Tilletia</taxon>
    </lineage>
</organism>
<comment type="caution">
    <text evidence="3">The sequence shown here is derived from an EMBL/GenBank/DDBJ whole genome shotgun (WGS) entry which is preliminary data.</text>
</comment>
<reference evidence="3" key="1">
    <citation type="journal article" date="2023" name="PhytoFront">
        <title>Draft Genome Resources of Seven Strains of Tilletia horrida, Causal Agent of Kernel Smut of Rice.</title>
        <authorList>
            <person name="Khanal S."/>
            <person name="Antony Babu S."/>
            <person name="Zhou X.G."/>
        </authorList>
    </citation>
    <scope>NUCLEOTIDE SEQUENCE</scope>
    <source>
        <strain evidence="3">TX3</strain>
    </source>
</reference>
<feature type="compositionally biased region" description="Polar residues" evidence="1">
    <location>
        <begin position="400"/>
        <end position="421"/>
    </location>
</feature>
<dbReference type="AlphaFoldDB" id="A0AAN6G8Y7"/>
<keyword evidence="2" id="KW-0472">Membrane</keyword>
<feature type="transmembrane region" description="Helical" evidence="2">
    <location>
        <begin position="20"/>
        <end position="39"/>
    </location>
</feature>
<keyword evidence="2" id="KW-1133">Transmembrane helix</keyword>
<gene>
    <name evidence="3" type="ORF">OC842_004913</name>
</gene>
<feature type="transmembrane region" description="Helical" evidence="2">
    <location>
        <begin position="122"/>
        <end position="143"/>
    </location>
</feature>
<feature type="transmembrane region" description="Helical" evidence="2">
    <location>
        <begin position="224"/>
        <end position="245"/>
    </location>
</feature>
<evidence type="ECO:0000313" key="4">
    <source>
        <dbReference type="Proteomes" id="UP001176521"/>
    </source>
</evidence>
<feature type="transmembrane region" description="Helical" evidence="2">
    <location>
        <begin position="175"/>
        <end position="194"/>
    </location>
</feature>
<evidence type="ECO:0000256" key="1">
    <source>
        <dbReference type="SAM" id="MobiDB-lite"/>
    </source>
</evidence>
<accession>A0AAN6G8Y7</accession>
<sequence>MSSSDAYNALGTGVQTILTVRYFAVAIATVTCWEHLLHAPQDVRVLRRLLSKKQIQFSDLILLIVRYALLWYITVGLLFWFGRSDACSALKVGIYLSTLIGSTALNVLFLTRVWLLWNRAKWVIAVLGICLLADSVIWITIAVEWRAMSVKQYIPAPGPACLFSPNQFDWHGQNWLPRILFEGLACVLTLWRLYTLPKLPGHGPAARRGRRLNDMRSWFRNSNLIYFGSTFAIYMTGIVGGRLYHEQAAPIIWIVTAQVFPLMIGVRIILATPSRRVEERERKLPKHSKVTVVNESDLPPPAPNAGSSSFFSTLRTLRGASASTAGGWHSAKDGMTRSHHSLRESGGAIRNPQPKSHFGSIQLPAPALDRSVSRSVYKLELGLSLGLGLSINSEKYNNDISPSPSADSSRPTTIHSQSFSTPDGWLCESAGAGGERGAASPAWEEEEEEIGGVKGEGEQRRTRRMQLSAVSRGDAEGEARAHRPL</sequence>
<feature type="transmembrane region" description="Helical" evidence="2">
    <location>
        <begin position="251"/>
        <end position="270"/>
    </location>
</feature>
<keyword evidence="4" id="KW-1185">Reference proteome</keyword>
<evidence type="ECO:0000256" key="2">
    <source>
        <dbReference type="SAM" id="Phobius"/>
    </source>
</evidence>
<proteinExistence type="predicted"/>
<feature type="transmembrane region" description="Helical" evidence="2">
    <location>
        <begin position="60"/>
        <end position="82"/>
    </location>
</feature>
<feature type="region of interest" description="Disordered" evidence="1">
    <location>
        <begin position="400"/>
        <end position="485"/>
    </location>
</feature>
<keyword evidence="2" id="KW-0812">Transmembrane</keyword>
<dbReference type="EMBL" id="JAPDMQ010000316">
    <property type="protein sequence ID" value="KAK0527305.1"/>
    <property type="molecule type" value="Genomic_DNA"/>
</dbReference>
<feature type="region of interest" description="Disordered" evidence="1">
    <location>
        <begin position="323"/>
        <end position="360"/>
    </location>
</feature>
<feature type="compositionally biased region" description="Basic and acidic residues" evidence="1">
    <location>
        <begin position="473"/>
        <end position="485"/>
    </location>
</feature>
<evidence type="ECO:0000313" key="3">
    <source>
        <dbReference type="EMBL" id="KAK0527305.1"/>
    </source>
</evidence>
<protein>
    <submittedName>
        <fullName evidence="3">Uncharacterized protein</fullName>
    </submittedName>
</protein>
<feature type="transmembrane region" description="Helical" evidence="2">
    <location>
        <begin position="94"/>
        <end position="115"/>
    </location>
</feature>
<name>A0AAN6G8Y7_9BASI</name>
<dbReference type="Proteomes" id="UP001176521">
    <property type="component" value="Unassembled WGS sequence"/>
</dbReference>